<gene>
    <name evidence="16" type="ORF">NCGR_LOCUS13002</name>
</gene>
<organism evidence="16 17">
    <name type="scientific">Miscanthus lutarioriparius</name>
    <dbReference type="NCBI Taxonomy" id="422564"/>
    <lineage>
        <taxon>Eukaryota</taxon>
        <taxon>Viridiplantae</taxon>
        <taxon>Streptophyta</taxon>
        <taxon>Embryophyta</taxon>
        <taxon>Tracheophyta</taxon>
        <taxon>Spermatophyta</taxon>
        <taxon>Magnoliopsida</taxon>
        <taxon>Liliopsida</taxon>
        <taxon>Poales</taxon>
        <taxon>Poaceae</taxon>
        <taxon>PACMAD clade</taxon>
        <taxon>Panicoideae</taxon>
        <taxon>Andropogonodae</taxon>
        <taxon>Andropogoneae</taxon>
        <taxon>Saccharinae</taxon>
        <taxon>Miscanthus</taxon>
    </lineage>
</organism>
<dbReference type="InterPro" id="IPR013083">
    <property type="entry name" value="Znf_RING/FYVE/PHD"/>
</dbReference>
<feature type="domain" description="RING-type" evidence="15">
    <location>
        <begin position="76"/>
        <end position="278"/>
    </location>
</feature>
<dbReference type="InterPro" id="IPR002867">
    <property type="entry name" value="IBR_dom"/>
</dbReference>
<comment type="catalytic activity">
    <reaction evidence="1">
        <text>[E2 ubiquitin-conjugating enzyme]-S-ubiquitinyl-L-cysteine + [acceptor protein]-L-lysine = [E2 ubiquitin-conjugating enzyme]-L-cysteine + [acceptor protein]-N(6)-ubiquitinyl-L-lysine.</text>
        <dbReference type="EC" id="2.3.2.31"/>
    </reaction>
</comment>
<keyword evidence="7" id="KW-0479">Metal-binding</keyword>
<dbReference type="SMART" id="SM00184">
    <property type="entry name" value="RING"/>
    <property type="match status" value="2"/>
</dbReference>
<dbReference type="SMART" id="SM00647">
    <property type="entry name" value="IBR"/>
    <property type="match status" value="1"/>
</dbReference>
<keyword evidence="11" id="KW-0862">Zinc</keyword>
<dbReference type="Gene3D" id="2.20.25.20">
    <property type="match status" value="1"/>
</dbReference>
<dbReference type="GO" id="GO:0008270">
    <property type="term" value="F:zinc ion binding"/>
    <property type="evidence" value="ECO:0007669"/>
    <property type="project" value="UniProtKB-KW"/>
</dbReference>
<evidence type="ECO:0000256" key="13">
    <source>
        <dbReference type="SAM" id="MobiDB-lite"/>
    </source>
</evidence>
<dbReference type="Gene3D" id="1.20.120.1750">
    <property type="match status" value="1"/>
</dbReference>
<dbReference type="GO" id="GO:0061630">
    <property type="term" value="F:ubiquitin protein ligase activity"/>
    <property type="evidence" value="ECO:0007669"/>
    <property type="project" value="UniProtKB-EC"/>
</dbReference>
<dbReference type="InterPro" id="IPR027370">
    <property type="entry name" value="Znf-RING_euk"/>
</dbReference>
<dbReference type="Proteomes" id="UP000604825">
    <property type="component" value="Unassembled WGS sequence"/>
</dbReference>
<evidence type="ECO:0000259" key="15">
    <source>
        <dbReference type="PROSITE" id="PS51873"/>
    </source>
</evidence>
<dbReference type="PANTHER" id="PTHR11685">
    <property type="entry name" value="RBR FAMILY RING FINGER AND IBR DOMAIN-CONTAINING"/>
    <property type="match status" value="1"/>
</dbReference>
<protein>
    <recommendedName>
        <fullName evidence="5">RBR-type E3 ubiquitin transferase</fullName>
        <ecNumber evidence="5">2.3.2.31</ecNumber>
    </recommendedName>
</protein>
<proteinExistence type="inferred from homology"/>
<comment type="function">
    <text evidence="3">Might act as an E3 ubiquitin-protein ligase, or as part of E3 complex, which accepts ubiquitin from specific E2 ubiquitin-conjugating enzymes and then transfers it to substrates.</text>
</comment>
<keyword evidence="9 12" id="KW-0863">Zinc-finger</keyword>
<name>A0A811NCV5_9POAL</name>
<comment type="cofactor">
    <cofactor evidence="2">
        <name>Zn(2+)</name>
        <dbReference type="ChEBI" id="CHEBI:29105"/>
    </cofactor>
</comment>
<dbReference type="OrthoDB" id="611966at2759"/>
<evidence type="ECO:0000256" key="9">
    <source>
        <dbReference type="ARBA" id="ARBA00022771"/>
    </source>
</evidence>
<dbReference type="Gene3D" id="3.30.40.10">
    <property type="entry name" value="Zinc/RING finger domain, C3HC4 (zinc finger)"/>
    <property type="match status" value="1"/>
</dbReference>
<dbReference type="InterPro" id="IPR044066">
    <property type="entry name" value="TRIAD_supradom"/>
</dbReference>
<evidence type="ECO:0000256" key="10">
    <source>
        <dbReference type="ARBA" id="ARBA00022786"/>
    </source>
</evidence>
<dbReference type="Pfam" id="PF13445">
    <property type="entry name" value="zf-RING_UBOX"/>
    <property type="match status" value="1"/>
</dbReference>
<evidence type="ECO:0000256" key="12">
    <source>
        <dbReference type="PROSITE-ProRule" id="PRU00175"/>
    </source>
</evidence>
<dbReference type="Pfam" id="PF01485">
    <property type="entry name" value="IBR"/>
    <property type="match status" value="1"/>
</dbReference>
<evidence type="ECO:0000313" key="17">
    <source>
        <dbReference type="Proteomes" id="UP000604825"/>
    </source>
</evidence>
<dbReference type="InterPro" id="IPR001841">
    <property type="entry name" value="Znf_RING"/>
</dbReference>
<evidence type="ECO:0000256" key="7">
    <source>
        <dbReference type="ARBA" id="ARBA00022723"/>
    </source>
</evidence>
<keyword evidence="10" id="KW-0833">Ubl conjugation pathway</keyword>
<sequence length="278" mass="30880">MALERVSPVGDALAEELQLQEVILFSAFQEMVIQDTSVDSLLDDLFMQDHMTEASERPSTSADAGQSSSSIPPPGDEFYCPICMESMPSSRKFGVSSCGHNFCLTCIGQYIATKIGENVVHVKCPEPSCGDGTIELADCCGVIPSELFSRWDVALCELTLGEQRLYCPFRDCSAGLVVEDGNGNGAIVEAECPHCHRLFCAQCMVPWHDGIGCEEFQGLREDERGREDVMVRRLAGEQRWQRCPQCRMYVEKSEGCMFIKCRFYATPRTKLIMVPDSP</sequence>
<dbReference type="InterPro" id="IPR031127">
    <property type="entry name" value="E3_UB_ligase_RBR"/>
</dbReference>
<dbReference type="PROSITE" id="PS50089">
    <property type="entry name" value="ZF_RING_2"/>
    <property type="match status" value="1"/>
</dbReference>
<dbReference type="EMBL" id="CAJGYO010000003">
    <property type="protein sequence ID" value="CAD6219283.1"/>
    <property type="molecule type" value="Genomic_DNA"/>
</dbReference>
<evidence type="ECO:0000256" key="8">
    <source>
        <dbReference type="ARBA" id="ARBA00022737"/>
    </source>
</evidence>
<dbReference type="InterPro" id="IPR017907">
    <property type="entry name" value="Znf_RING_CS"/>
</dbReference>
<evidence type="ECO:0000256" key="3">
    <source>
        <dbReference type="ARBA" id="ARBA00003976"/>
    </source>
</evidence>
<dbReference type="FunFam" id="3.30.40.10:FF:000230">
    <property type="entry name" value="RBR-type E3 ubiquitin transferase"/>
    <property type="match status" value="1"/>
</dbReference>
<evidence type="ECO:0000256" key="11">
    <source>
        <dbReference type="ARBA" id="ARBA00022833"/>
    </source>
</evidence>
<dbReference type="PROSITE" id="PS51873">
    <property type="entry name" value="TRIAD"/>
    <property type="match status" value="1"/>
</dbReference>
<dbReference type="EC" id="2.3.2.31" evidence="5"/>
<dbReference type="GO" id="GO:0016567">
    <property type="term" value="P:protein ubiquitination"/>
    <property type="evidence" value="ECO:0007669"/>
    <property type="project" value="InterPro"/>
</dbReference>
<accession>A0A811NCV5</accession>
<evidence type="ECO:0000259" key="14">
    <source>
        <dbReference type="PROSITE" id="PS50089"/>
    </source>
</evidence>
<evidence type="ECO:0000256" key="1">
    <source>
        <dbReference type="ARBA" id="ARBA00001798"/>
    </source>
</evidence>
<comment type="similarity">
    <text evidence="4">Belongs to the RBR family. Ariadne subfamily.</text>
</comment>
<evidence type="ECO:0000256" key="4">
    <source>
        <dbReference type="ARBA" id="ARBA00005884"/>
    </source>
</evidence>
<dbReference type="SUPFAM" id="SSF57850">
    <property type="entry name" value="RING/U-box"/>
    <property type="match status" value="3"/>
</dbReference>
<keyword evidence="17" id="KW-1185">Reference proteome</keyword>
<feature type="region of interest" description="Disordered" evidence="13">
    <location>
        <begin position="52"/>
        <end position="73"/>
    </location>
</feature>
<feature type="compositionally biased region" description="Low complexity" evidence="13">
    <location>
        <begin position="59"/>
        <end position="70"/>
    </location>
</feature>
<comment type="caution">
    <text evidence="16">The sequence shown here is derived from an EMBL/GenBank/DDBJ whole genome shotgun (WGS) entry which is preliminary data.</text>
</comment>
<dbReference type="PROSITE" id="PS00518">
    <property type="entry name" value="ZF_RING_1"/>
    <property type="match status" value="1"/>
</dbReference>
<reference evidence="16" key="1">
    <citation type="submission" date="2020-10" db="EMBL/GenBank/DDBJ databases">
        <authorList>
            <person name="Han B."/>
            <person name="Lu T."/>
            <person name="Zhao Q."/>
            <person name="Huang X."/>
            <person name="Zhao Y."/>
        </authorList>
    </citation>
    <scope>NUCLEOTIDE SEQUENCE</scope>
</reference>
<keyword evidence="8" id="KW-0677">Repeat</keyword>
<evidence type="ECO:0000256" key="5">
    <source>
        <dbReference type="ARBA" id="ARBA00012251"/>
    </source>
</evidence>
<evidence type="ECO:0000313" key="16">
    <source>
        <dbReference type="EMBL" id="CAD6219283.1"/>
    </source>
</evidence>
<dbReference type="AlphaFoldDB" id="A0A811NCV5"/>
<dbReference type="CDD" id="cd22582">
    <property type="entry name" value="BRcat_RBR_unk"/>
    <property type="match status" value="1"/>
</dbReference>
<feature type="domain" description="RING-type" evidence="14">
    <location>
        <begin position="80"/>
        <end position="125"/>
    </location>
</feature>
<evidence type="ECO:0000256" key="2">
    <source>
        <dbReference type="ARBA" id="ARBA00001947"/>
    </source>
</evidence>
<keyword evidence="6" id="KW-0808">Transferase</keyword>
<evidence type="ECO:0000256" key="6">
    <source>
        <dbReference type="ARBA" id="ARBA00022679"/>
    </source>
</evidence>